<gene>
    <name evidence="4" type="ORF">BV898_13343</name>
</gene>
<dbReference type="InterPro" id="IPR048595">
    <property type="entry name" value="KCTD1-15-like_C"/>
</dbReference>
<dbReference type="Proteomes" id="UP000192578">
    <property type="component" value="Unassembled WGS sequence"/>
</dbReference>
<dbReference type="Pfam" id="PF20871">
    <property type="entry name" value="KCTD1-15_CTD"/>
    <property type="match status" value="1"/>
</dbReference>
<dbReference type="OrthoDB" id="2414723at2759"/>
<accession>A0A1W0WB43</accession>
<keyword evidence="5" id="KW-1185">Reference proteome</keyword>
<evidence type="ECO:0000259" key="2">
    <source>
        <dbReference type="Pfam" id="PF02214"/>
    </source>
</evidence>
<dbReference type="PANTHER" id="PTHR14499:SF67">
    <property type="entry name" value="BTB_POZ DOMAIN-CONTAINING PROTEIN TIWAZ"/>
    <property type="match status" value="1"/>
</dbReference>
<feature type="compositionally biased region" description="Low complexity" evidence="1">
    <location>
        <begin position="9"/>
        <end position="30"/>
    </location>
</feature>
<comment type="caution">
    <text evidence="4">The sequence shown here is derived from an EMBL/GenBank/DDBJ whole genome shotgun (WGS) entry which is preliminary data.</text>
</comment>
<sequence>MEDTKSRISRSVIVSMNSSSPSPTNSPIASDNGLGSSGGYSTMNGGSGRGGGGGSSSSGGNNNSVRKYPVGIPLSAPNTCYTAPVHIDVGGKIYTSSLETLTKYPESRLAKLFNGNIAIVLDSLKQHYFLDRDGRMFRHVLNYVRHGRLMVPKDFTEWALLYEEALWFAVPGMAQDIEEQMDRKPSAAVEDDSEIYPRPAKRKRTSSSPTTTTTAPAVKGQPDNNTDITAAAGDTTVYTFECITINITPDLGERITLTAEKAIAEEIFPEVAEGLTTNGRSHAAWNTDPNQLTRFPLNGYCKLNSTQVVQRLLNAGFSVAAGSGGGMESQYFTEYLFVRRNIA</sequence>
<dbReference type="SUPFAM" id="SSF54695">
    <property type="entry name" value="POZ domain"/>
    <property type="match status" value="1"/>
</dbReference>
<feature type="compositionally biased region" description="Gly residues" evidence="1">
    <location>
        <begin position="45"/>
        <end position="57"/>
    </location>
</feature>
<feature type="region of interest" description="Disordered" evidence="1">
    <location>
        <begin position="1"/>
        <end position="64"/>
    </location>
</feature>
<name>A0A1W0WB43_HYPEX</name>
<feature type="compositionally biased region" description="Low complexity" evidence="1">
    <location>
        <begin position="206"/>
        <end position="217"/>
    </location>
</feature>
<organism evidence="4 5">
    <name type="scientific">Hypsibius exemplaris</name>
    <name type="common">Freshwater tardigrade</name>
    <dbReference type="NCBI Taxonomy" id="2072580"/>
    <lineage>
        <taxon>Eukaryota</taxon>
        <taxon>Metazoa</taxon>
        <taxon>Ecdysozoa</taxon>
        <taxon>Tardigrada</taxon>
        <taxon>Eutardigrada</taxon>
        <taxon>Parachela</taxon>
        <taxon>Hypsibioidea</taxon>
        <taxon>Hypsibiidae</taxon>
        <taxon>Hypsibius</taxon>
    </lineage>
</organism>
<dbReference type="Pfam" id="PF02214">
    <property type="entry name" value="BTB_2"/>
    <property type="match status" value="1"/>
</dbReference>
<dbReference type="AlphaFoldDB" id="A0A1W0WB43"/>
<dbReference type="Gene3D" id="3.30.710.10">
    <property type="entry name" value="Potassium Channel Kv1.1, Chain A"/>
    <property type="match status" value="1"/>
</dbReference>
<evidence type="ECO:0000313" key="4">
    <source>
        <dbReference type="EMBL" id="OQV12390.1"/>
    </source>
</evidence>
<reference evidence="5" key="1">
    <citation type="submission" date="2017-01" db="EMBL/GenBank/DDBJ databases">
        <title>Comparative genomics of anhydrobiosis in the tardigrade Hypsibius dujardini.</title>
        <authorList>
            <person name="Yoshida Y."/>
            <person name="Koutsovoulos G."/>
            <person name="Laetsch D."/>
            <person name="Stevens L."/>
            <person name="Kumar S."/>
            <person name="Horikawa D."/>
            <person name="Ishino K."/>
            <person name="Komine S."/>
            <person name="Tomita M."/>
            <person name="Blaxter M."/>
            <person name="Arakawa K."/>
        </authorList>
    </citation>
    <scope>NUCLEOTIDE SEQUENCE [LARGE SCALE GENOMIC DNA]</scope>
    <source>
        <strain evidence="5">Z151</strain>
    </source>
</reference>
<dbReference type="InterPro" id="IPR011333">
    <property type="entry name" value="SKP1/BTB/POZ_sf"/>
</dbReference>
<evidence type="ECO:0000313" key="5">
    <source>
        <dbReference type="Proteomes" id="UP000192578"/>
    </source>
</evidence>
<dbReference type="EMBL" id="MTYJ01000146">
    <property type="protein sequence ID" value="OQV12390.1"/>
    <property type="molecule type" value="Genomic_DNA"/>
</dbReference>
<dbReference type="GO" id="GO:0051260">
    <property type="term" value="P:protein homooligomerization"/>
    <property type="evidence" value="ECO:0007669"/>
    <property type="project" value="InterPro"/>
</dbReference>
<protein>
    <submittedName>
        <fullName evidence="4">BTB/POZ domain-containing protein KCTD15</fullName>
    </submittedName>
</protein>
<feature type="domain" description="Potassium channel tetramerisation-type BTB" evidence="2">
    <location>
        <begin position="85"/>
        <end position="168"/>
    </location>
</feature>
<dbReference type="PANTHER" id="PTHR14499">
    <property type="entry name" value="POTASSIUM CHANNEL TETRAMERIZATION DOMAIN-CONTAINING"/>
    <property type="match status" value="1"/>
</dbReference>
<feature type="region of interest" description="Disordered" evidence="1">
    <location>
        <begin position="179"/>
        <end position="227"/>
    </location>
</feature>
<evidence type="ECO:0000259" key="3">
    <source>
        <dbReference type="Pfam" id="PF20871"/>
    </source>
</evidence>
<proteinExistence type="predicted"/>
<evidence type="ECO:0000256" key="1">
    <source>
        <dbReference type="SAM" id="MobiDB-lite"/>
    </source>
</evidence>
<dbReference type="InterPro" id="IPR003131">
    <property type="entry name" value="T1-type_BTB"/>
</dbReference>
<feature type="domain" description="BTB/POZ" evidence="3">
    <location>
        <begin position="241"/>
        <end position="339"/>
    </location>
</feature>